<sequence length="56" mass="6688">MNDAYPHGVFPQDCSPKRRLSSDLISLRMEYRGASLPEVYRDLGLMIDWRWRDRNC</sequence>
<dbReference type="Proteomes" id="UP000694037">
    <property type="component" value="Segment"/>
</dbReference>
<evidence type="ECO:0000313" key="1">
    <source>
        <dbReference type="EMBL" id="ANG08850.1"/>
    </source>
</evidence>
<evidence type="ECO:0000313" key="2">
    <source>
        <dbReference type="EMBL" id="BCU80012.1"/>
    </source>
</evidence>
<evidence type="ECO:0000313" key="3">
    <source>
        <dbReference type="Proteomes" id="UP000157220"/>
    </source>
</evidence>
<reference evidence="1 3" key="1">
    <citation type="submission" date="2015-12" db="EMBL/GenBank/DDBJ databases">
        <title>Genome sequencing and molecular characterization of Fowl Adenovirus type 4 isolated from healthy poultry bird in India.</title>
        <authorList>
            <person name="Appaiahgari M.B."/>
            <person name="Kathaperumal K."/>
            <person name="Gulati B.R."/>
            <person name="Singh A."/>
            <person name="Vrati S."/>
        </authorList>
    </citation>
    <scope>NUCLEOTIDE SEQUENCE [LARGE SCALE GENOMIC DNA]</scope>
    <source>
        <strain evidence="1">B1-7</strain>
    </source>
</reference>
<accession>A0A173ADX7</accession>
<proteinExistence type="predicted"/>
<protein>
    <submittedName>
        <fullName evidence="2">Hypothetical 6.2 kDa protein</fullName>
    </submittedName>
</protein>
<gene>
    <name evidence="1" type="primary">6.2 kDa</name>
</gene>
<organism evidence="1 3">
    <name type="scientific">Fowl aviadenovirus 4</name>
    <name type="common">FAdV-4</name>
    <dbReference type="NCBI Taxonomy" id="130663"/>
    <lineage>
        <taxon>Viruses</taxon>
        <taxon>Varidnaviria</taxon>
        <taxon>Bamfordvirae</taxon>
        <taxon>Preplasmiviricota</taxon>
        <taxon>Polisuviricotina</taxon>
        <taxon>Pharingeaviricetes</taxon>
        <taxon>Rowavirales</taxon>
        <taxon>Adenoviridae</taxon>
        <taxon>Aviadenovirus</taxon>
        <taxon>Aviadenovirus hydropericardii</taxon>
        <taxon>Fowl aviadenovirus C</taxon>
    </lineage>
</organism>
<dbReference type="Proteomes" id="UP000157220">
    <property type="component" value="Segment"/>
</dbReference>
<reference evidence="2" key="2">
    <citation type="submission" date="2021-04" db="EMBL/GenBank/DDBJ databases">
        <title>Fowl aviadenovirus C strain JP/LVP-1/96, complete genome.</title>
        <authorList>
            <person name="Mase M."/>
            <person name="Iseki H."/>
        </authorList>
    </citation>
    <scope>NUCLEOTIDE SEQUENCE</scope>
    <source>
        <strain evidence="2">JP/LVP-1/96</strain>
    </source>
</reference>
<dbReference type="EMBL" id="KU342001">
    <property type="protein sequence ID" value="ANG08850.1"/>
    <property type="molecule type" value="Genomic_DNA"/>
</dbReference>
<name>A0A173ADX7_FADV4</name>
<dbReference type="EMBL" id="LC628937">
    <property type="protein sequence ID" value="BCU80012.1"/>
    <property type="molecule type" value="Genomic_DNA"/>
</dbReference>